<comment type="caution">
    <text evidence="2">The sequence shown here is derived from an EMBL/GenBank/DDBJ whole genome shotgun (WGS) entry which is preliminary data.</text>
</comment>
<protein>
    <recommendedName>
        <fullName evidence="4">DUF4783 domain-containing protein</fullName>
    </recommendedName>
</protein>
<dbReference type="Proteomes" id="UP000011910">
    <property type="component" value="Unassembled WGS sequence"/>
</dbReference>
<evidence type="ECO:0000256" key="1">
    <source>
        <dbReference type="SAM" id="SignalP"/>
    </source>
</evidence>
<dbReference type="RefSeq" id="WP_009196601.1">
    <property type="nucleotide sequence ID" value="NZ_AODQ01000099.1"/>
</dbReference>
<dbReference type="AlphaFoldDB" id="M7NT33"/>
<sequence length="133" mass="14346">MLKFFYVLLPVSLLLCAQQATAQTPPPVLQAFSSAFGKGDTAGLNSLLHEEVELVERGKSGTYQRQVVAGKLADFFRANPPAGFQLRHQGSSADGQLYAIGQLTTQSGSSVKVLIRARALPGNQYKIIKLDLL</sequence>
<proteinExistence type="predicted"/>
<keyword evidence="3" id="KW-1185">Reference proteome</keyword>
<dbReference type="EMBL" id="AODQ01000099">
    <property type="protein sequence ID" value="EMR01644.1"/>
    <property type="molecule type" value="Genomic_DNA"/>
</dbReference>
<evidence type="ECO:0008006" key="4">
    <source>
        <dbReference type="Google" id="ProtNLM"/>
    </source>
</evidence>
<dbReference type="InterPro" id="IPR032710">
    <property type="entry name" value="NTF2-like_dom_sf"/>
</dbReference>
<dbReference type="SUPFAM" id="SSF54427">
    <property type="entry name" value="NTF2-like"/>
    <property type="match status" value="1"/>
</dbReference>
<accession>M7NT33</accession>
<dbReference type="Pfam" id="PF16022">
    <property type="entry name" value="DUF4783"/>
    <property type="match status" value="1"/>
</dbReference>
<organism evidence="2 3">
    <name type="scientific">Cesiribacter andamanensis AMV16</name>
    <dbReference type="NCBI Taxonomy" id="1279009"/>
    <lineage>
        <taxon>Bacteria</taxon>
        <taxon>Pseudomonadati</taxon>
        <taxon>Bacteroidota</taxon>
        <taxon>Cytophagia</taxon>
        <taxon>Cytophagales</taxon>
        <taxon>Cesiribacteraceae</taxon>
        <taxon>Cesiribacter</taxon>
    </lineage>
</organism>
<evidence type="ECO:0000313" key="3">
    <source>
        <dbReference type="Proteomes" id="UP000011910"/>
    </source>
</evidence>
<dbReference type="OrthoDB" id="1524766at2"/>
<keyword evidence="1" id="KW-0732">Signal</keyword>
<reference evidence="2 3" key="1">
    <citation type="journal article" date="2013" name="Genome Announc.">
        <title>Draft Genome Sequence of Cesiribacter andamanensis Strain AMV16T, Isolated from a Soil Sample from a Mud Volcano in the Andaman Islands, India.</title>
        <authorList>
            <person name="Shivaji S."/>
            <person name="Ara S."/>
            <person name="Begum Z."/>
            <person name="Srinivas T.N."/>
            <person name="Singh A."/>
            <person name="Kumar Pinnaka A."/>
        </authorList>
    </citation>
    <scope>NUCLEOTIDE SEQUENCE [LARGE SCALE GENOMIC DNA]</scope>
    <source>
        <strain evidence="2 3">AMV16</strain>
    </source>
</reference>
<feature type="signal peptide" evidence="1">
    <location>
        <begin position="1"/>
        <end position="22"/>
    </location>
</feature>
<dbReference type="Gene3D" id="3.10.450.50">
    <property type="match status" value="1"/>
</dbReference>
<evidence type="ECO:0000313" key="2">
    <source>
        <dbReference type="EMBL" id="EMR01644.1"/>
    </source>
</evidence>
<dbReference type="InterPro" id="IPR031977">
    <property type="entry name" value="DUF4783"/>
</dbReference>
<dbReference type="STRING" id="1279009.ADICEAN_03218"/>
<name>M7NT33_9BACT</name>
<gene>
    <name evidence="2" type="ORF">ADICEAN_03218</name>
</gene>
<feature type="chain" id="PRO_5004082636" description="DUF4783 domain-containing protein" evidence="1">
    <location>
        <begin position="23"/>
        <end position="133"/>
    </location>
</feature>